<dbReference type="GO" id="GO:0008901">
    <property type="term" value="F:ferredoxin hydrogenase activity"/>
    <property type="evidence" value="ECO:0007669"/>
    <property type="project" value="InterPro"/>
</dbReference>
<dbReference type="GO" id="GO:0051539">
    <property type="term" value="F:4 iron, 4 sulfur cluster binding"/>
    <property type="evidence" value="ECO:0007669"/>
    <property type="project" value="UniProtKB-KW"/>
</dbReference>
<feature type="binding site" evidence="15">
    <location>
        <position position="242"/>
    </location>
    <ligand>
        <name>[4Fe-4S] cluster</name>
        <dbReference type="ChEBI" id="CHEBI:49883"/>
        <label>2</label>
    </ligand>
</feature>
<evidence type="ECO:0000256" key="3">
    <source>
        <dbReference type="ARBA" id="ARBA00004196"/>
    </source>
</evidence>
<accession>A0A9D7FAU8</accession>
<feature type="binding site" evidence="15">
    <location>
        <position position="267"/>
    </location>
    <ligand>
        <name>[4Fe-4S] cluster</name>
        <dbReference type="ChEBI" id="CHEBI:49883"/>
        <label>2</label>
    </ligand>
</feature>
<feature type="binding site" evidence="15">
    <location>
        <position position="73"/>
    </location>
    <ligand>
        <name>[4Fe-4S] cluster</name>
        <dbReference type="ChEBI" id="CHEBI:49883"/>
        <label>1</label>
    </ligand>
</feature>
<evidence type="ECO:0000256" key="7">
    <source>
        <dbReference type="ARBA" id="ARBA00022485"/>
    </source>
</evidence>
<dbReference type="GO" id="GO:0046872">
    <property type="term" value="F:metal ion binding"/>
    <property type="evidence" value="ECO:0007669"/>
    <property type="project" value="UniProtKB-KW"/>
</dbReference>
<evidence type="ECO:0000256" key="13">
    <source>
        <dbReference type="ARBA" id="ARBA00023291"/>
    </source>
</evidence>
<dbReference type="GO" id="GO:0009055">
    <property type="term" value="F:electron transfer activity"/>
    <property type="evidence" value="ECO:0007669"/>
    <property type="project" value="TreeGrafter"/>
</dbReference>
<dbReference type="Pfam" id="PF01058">
    <property type="entry name" value="Oxidored_q6"/>
    <property type="match status" value="1"/>
</dbReference>
<comment type="cofactor">
    <cofactor evidence="1">
        <name>[3Fe-4S] cluster</name>
        <dbReference type="ChEBI" id="CHEBI:21137"/>
    </cofactor>
</comment>
<evidence type="ECO:0000259" key="17">
    <source>
        <dbReference type="Pfam" id="PF01058"/>
    </source>
</evidence>
<dbReference type="NCBIfam" id="TIGR01409">
    <property type="entry name" value="TAT_signal_seq"/>
    <property type="match status" value="1"/>
</dbReference>
<dbReference type="NCBIfam" id="TIGR00391">
    <property type="entry name" value="hydA"/>
    <property type="match status" value="1"/>
</dbReference>
<evidence type="ECO:0000256" key="9">
    <source>
        <dbReference type="ARBA" id="ARBA00022729"/>
    </source>
</evidence>
<feature type="binding site" evidence="15">
    <location>
        <position position="303"/>
    </location>
    <ligand>
        <name>[3Fe-4S] cluster</name>
        <dbReference type="ChEBI" id="CHEBI:21137"/>
    </ligand>
</feature>
<reference evidence="19" key="1">
    <citation type="submission" date="2020-10" db="EMBL/GenBank/DDBJ databases">
        <title>Connecting structure to function with the recovery of over 1000 high-quality activated sludge metagenome-assembled genomes encoding full-length rRNA genes using long-read sequencing.</title>
        <authorList>
            <person name="Singleton C.M."/>
            <person name="Petriglieri F."/>
            <person name="Kristensen J.M."/>
            <person name="Kirkegaard R.H."/>
            <person name="Michaelsen T.Y."/>
            <person name="Andersen M.H."/>
            <person name="Karst S.M."/>
            <person name="Dueholm M.S."/>
            <person name="Nielsen P.H."/>
            <person name="Albertsen M."/>
        </authorList>
    </citation>
    <scope>NUCLEOTIDE SEQUENCE</scope>
    <source>
        <strain evidence="19">EsbW_18-Q3-R4-48_MAXAC.044</strain>
    </source>
</reference>
<name>A0A9D7FAU8_9RHOO</name>
<proteinExistence type="inferred from homology"/>
<dbReference type="Proteomes" id="UP000886602">
    <property type="component" value="Unassembled WGS sequence"/>
</dbReference>
<keyword evidence="12 15" id="KW-0411">Iron-sulfur</keyword>
<feature type="binding site" evidence="15">
    <location>
        <position position="70"/>
    </location>
    <ligand>
        <name>[4Fe-4S] cluster</name>
        <dbReference type="ChEBI" id="CHEBI:49883"/>
        <label>1</label>
    </ligand>
</feature>
<evidence type="ECO:0000256" key="15">
    <source>
        <dbReference type="PIRSR" id="PIRSR000310-1"/>
    </source>
</evidence>
<dbReference type="InterPro" id="IPR037024">
    <property type="entry name" value="NiFe_Hase_small_N_sf"/>
</dbReference>
<evidence type="ECO:0000256" key="12">
    <source>
        <dbReference type="ARBA" id="ARBA00023014"/>
    </source>
</evidence>
<dbReference type="GO" id="GO:0009375">
    <property type="term" value="C:ferredoxin hydrogenase complex"/>
    <property type="evidence" value="ECO:0007669"/>
    <property type="project" value="InterPro"/>
</dbReference>
<keyword evidence="7 15" id="KW-0004">4Fe-4S</keyword>
<dbReference type="InterPro" id="IPR019546">
    <property type="entry name" value="TAT_signal_bac_arc"/>
</dbReference>
<comment type="cofactor">
    <cofactor evidence="2">
        <name>[4Fe-4S] cluster</name>
        <dbReference type="ChEBI" id="CHEBI:49883"/>
    </cofactor>
</comment>
<keyword evidence="13 15" id="KW-0003">3Fe-4S</keyword>
<keyword evidence="8 15" id="KW-0479">Metal-binding</keyword>
<sequence length="393" mass="41753">MGDLNEIFDLERKTLHDVVQRLDMSRRDFLQFCSTLAVAMGLPSGAEAAIAKAIETAKRPSVIWLHFQECTGCSESLLRAEHPTLDKLILDVISLDYHETLMAAAGHQAEAARKDAMKANKGKYVLVVEGAIPVKENGIYCKIGGQTAIDMVKECAADAAAVIAIGSCASWGGMPSTGPNPSGSTGLGEVLGKPVVTIPGCPPNPYNFLATVVHFLTFGKLPEVDKLGRPKFAYSRLIHENCERRAHFDAGRFAIEFGDSGHRQGYCLYKLGCKGPETYANCPTLGFGDAGENNWPVGCGHPCIGCTEKGVGFTKPIHQVSRMINVAPPLQYPRIVEEQGQGATFASAAALTALAAAAAGAAAMLTRNLGLSHAAEEAQRAKDASKAKEKEGV</sequence>
<keyword evidence="11 15" id="KW-0408">Iron</keyword>
<comment type="subunit">
    <text evidence="5">Heterodimer of a large and a small subunit.</text>
</comment>
<feature type="domain" description="Cytochrome-c3 hydrogenase C-terminal" evidence="18">
    <location>
        <begin position="234"/>
        <end position="312"/>
    </location>
</feature>
<dbReference type="Gene3D" id="4.10.480.10">
    <property type="entry name" value="Cytochrome-c3 hydrogenase, C-terminal domain"/>
    <property type="match status" value="1"/>
</dbReference>
<evidence type="ECO:0000256" key="4">
    <source>
        <dbReference type="ARBA" id="ARBA00006605"/>
    </source>
</evidence>
<evidence type="ECO:0000256" key="5">
    <source>
        <dbReference type="ARBA" id="ARBA00011771"/>
    </source>
</evidence>
<comment type="caution">
    <text evidence="19">The sequence shown here is derived from an EMBL/GenBank/DDBJ whole genome shotgun (WGS) entry which is preliminary data.</text>
</comment>
<evidence type="ECO:0000256" key="6">
    <source>
        <dbReference type="ARBA" id="ARBA00012082"/>
    </source>
</evidence>
<gene>
    <name evidence="19" type="ORF">IPJ48_04565</name>
</gene>
<keyword evidence="10" id="KW-0560">Oxidoreductase</keyword>
<evidence type="ECO:0000259" key="18">
    <source>
        <dbReference type="Pfam" id="PF14720"/>
    </source>
</evidence>
<dbReference type="InterPro" id="IPR006311">
    <property type="entry name" value="TAT_signal"/>
</dbReference>
<dbReference type="GO" id="GO:0033748">
    <property type="term" value="F:hydrogenase (acceptor) activity"/>
    <property type="evidence" value="ECO:0007669"/>
    <property type="project" value="UniProtKB-EC"/>
</dbReference>
<evidence type="ECO:0000256" key="1">
    <source>
        <dbReference type="ARBA" id="ARBA00001927"/>
    </source>
</evidence>
<feature type="binding site" evidence="15">
    <location>
        <position position="306"/>
    </location>
    <ligand>
        <name>[3Fe-4S] cluster</name>
        <dbReference type="ChEBI" id="CHEBI:21137"/>
    </ligand>
</feature>
<feature type="binding site" evidence="15">
    <location>
        <position position="239"/>
    </location>
    <ligand>
        <name>[4Fe-4S] cluster</name>
        <dbReference type="ChEBI" id="CHEBI:49883"/>
        <label>2</label>
    </ligand>
</feature>
<comment type="similarity">
    <text evidence="4">Belongs to the [NiFe]/[NiFeSe] hydrogenase small subunit family.</text>
</comment>
<organism evidence="19 20">
    <name type="scientific">Candidatus Propionivibrio dominans</name>
    <dbReference type="NCBI Taxonomy" id="2954373"/>
    <lineage>
        <taxon>Bacteria</taxon>
        <taxon>Pseudomonadati</taxon>
        <taxon>Pseudomonadota</taxon>
        <taxon>Betaproteobacteria</taxon>
        <taxon>Rhodocyclales</taxon>
        <taxon>Rhodocyclaceae</taxon>
        <taxon>Propionivibrio</taxon>
    </lineage>
</organism>
<dbReference type="EMBL" id="JADJNC010000006">
    <property type="protein sequence ID" value="MBK7422413.1"/>
    <property type="molecule type" value="Genomic_DNA"/>
</dbReference>
<evidence type="ECO:0000313" key="20">
    <source>
        <dbReference type="Proteomes" id="UP000886602"/>
    </source>
</evidence>
<dbReference type="PIRSF" id="PIRSF000310">
    <property type="entry name" value="NiFe_hyd_ssu"/>
    <property type="match status" value="1"/>
</dbReference>
<evidence type="ECO:0000256" key="10">
    <source>
        <dbReference type="ARBA" id="ARBA00023002"/>
    </source>
</evidence>
<feature type="domain" description="NADH:ubiquinone oxidoreductase-like 20kDa subunit" evidence="17">
    <location>
        <begin position="70"/>
        <end position="214"/>
    </location>
</feature>
<dbReference type="EC" id="1.12.99.6" evidence="6"/>
<feature type="binding site" evidence="15">
    <location>
        <position position="282"/>
    </location>
    <ligand>
        <name>[3Fe-4S] cluster</name>
        <dbReference type="ChEBI" id="CHEBI:21137"/>
    </ligand>
</feature>
<comment type="subcellular location">
    <subcellularLocation>
        <location evidence="3">Cell envelope</location>
    </subcellularLocation>
</comment>
<evidence type="ECO:0000256" key="11">
    <source>
        <dbReference type="ARBA" id="ARBA00023004"/>
    </source>
</evidence>
<dbReference type="Gene3D" id="3.40.50.700">
    <property type="entry name" value="NADH:ubiquinone oxidoreductase-like, 20kDa subunit"/>
    <property type="match status" value="1"/>
</dbReference>
<feature type="binding site" evidence="15">
    <location>
        <position position="273"/>
    </location>
    <ligand>
        <name>[4Fe-4S] cluster</name>
        <dbReference type="ChEBI" id="CHEBI:49883"/>
        <label>2</label>
    </ligand>
</feature>
<dbReference type="GO" id="GO:0051538">
    <property type="term" value="F:3 iron, 4 sulfur cluster binding"/>
    <property type="evidence" value="ECO:0007669"/>
    <property type="project" value="UniProtKB-KW"/>
</dbReference>
<evidence type="ECO:0000256" key="8">
    <source>
        <dbReference type="ARBA" id="ARBA00022723"/>
    </source>
</evidence>
<evidence type="ECO:0000256" key="14">
    <source>
        <dbReference type="ARBA" id="ARBA00048757"/>
    </source>
</evidence>
<dbReference type="GO" id="GO:0030313">
    <property type="term" value="C:cell envelope"/>
    <property type="evidence" value="ECO:0007669"/>
    <property type="project" value="UniProtKB-SubCell"/>
</dbReference>
<feature type="binding site" evidence="15">
    <location>
        <position position="168"/>
    </location>
    <ligand>
        <name>[4Fe-4S] cluster</name>
        <dbReference type="ChEBI" id="CHEBI:49883"/>
        <label>1</label>
    </ligand>
</feature>
<evidence type="ECO:0000256" key="2">
    <source>
        <dbReference type="ARBA" id="ARBA00001966"/>
    </source>
</evidence>
<dbReference type="InterPro" id="IPR001821">
    <property type="entry name" value="NiFe_hydrogenase_ssu"/>
</dbReference>
<dbReference type="GO" id="GO:0044569">
    <property type="term" value="C:[Ni-Fe] hydrogenase complex"/>
    <property type="evidence" value="ECO:0007669"/>
    <property type="project" value="TreeGrafter"/>
</dbReference>
<dbReference type="GO" id="GO:0016020">
    <property type="term" value="C:membrane"/>
    <property type="evidence" value="ECO:0007669"/>
    <property type="project" value="TreeGrafter"/>
</dbReference>
<dbReference type="AlphaFoldDB" id="A0A9D7FAU8"/>
<keyword evidence="9" id="KW-0732">Signal</keyword>
<dbReference type="SUPFAM" id="SSF56770">
    <property type="entry name" value="HydA/Nqo6-like"/>
    <property type="match status" value="1"/>
</dbReference>
<dbReference type="PRINTS" id="PR00614">
    <property type="entry name" value="NIHGNASESMLL"/>
</dbReference>
<comment type="catalytic activity">
    <reaction evidence="14">
        <text>H2 + A = AH2</text>
        <dbReference type="Rhea" id="RHEA:12116"/>
        <dbReference type="ChEBI" id="CHEBI:13193"/>
        <dbReference type="ChEBI" id="CHEBI:17499"/>
        <dbReference type="ChEBI" id="CHEBI:18276"/>
        <dbReference type="EC" id="1.12.99.6"/>
    </reaction>
</comment>
<dbReference type="GO" id="GO:0009061">
    <property type="term" value="P:anaerobic respiration"/>
    <property type="evidence" value="ECO:0007669"/>
    <property type="project" value="TreeGrafter"/>
</dbReference>
<feature type="binding site" evidence="15">
    <location>
        <position position="201"/>
    </location>
    <ligand>
        <name>[4Fe-4S] cluster</name>
        <dbReference type="ChEBI" id="CHEBI:49883"/>
        <label>1</label>
    </ligand>
</feature>
<dbReference type="PROSITE" id="PS51318">
    <property type="entry name" value="TAT"/>
    <property type="match status" value="1"/>
</dbReference>
<dbReference type="InterPro" id="IPR027394">
    <property type="entry name" value="Cytochrome-c3_hydrogenase_C"/>
</dbReference>
<evidence type="ECO:0000313" key="19">
    <source>
        <dbReference type="EMBL" id="MBK7422413.1"/>
    </source>
</evidence>
<dbReference type="InterPro" id="IPR037148">
    <property type="entry name" value="NiFe-Hase_small_C_sf"/>
</dbReference>
<dbReference type="PANTHER" id="PTHR30013:SF7">
    <property type="entry name" value="HYDROGENASE-2 SMALL CHAIN"/>
    <property type="match status" value="1"/>
</dbReference>
<protein>
    <recommendedName>
        <fullName evidence="6">hydrogenase (acceptor)</fullName>
        <ecNumber evidence="6">1.12.99.6</ecNumber>
    </recommendedName>
</protein>
<evidence type="ECO:0000256" key="16">
    <source>
        <dbReference type="SAM" id="MobiDB-lite"/>
    </source>
</evidence>
<feature type="region of interest" description="Disordered" evidence="16">
    <location>
        <begin position="374"/>
        <end position="393"/>
    </location>
</feature>
<dbReference type="PANTHER" id="PTHR30013">
    <property type="entry name" value="NIFE / NIFESE HYDROGENASE SMALL SUBUNIT FAMILY MEMBER"/>
    <property type="match status" value="1"/>
</dbReference>
<dbReference type="Pfam" id="PF14720">
    <property type="entry name" value="NiFe_hyd_SSU_C"/>
    <property type="match status" value="1"/>
</dbReference>
<dbReference type="InterPro" id="IPR006137">
    <property type="entry name" value="NADH_UbQ_OxRdtase-like_20kDa"/>
</dbReference>